<dbReference type="GO" id="GO:0006811">
    <property type="term" value="P:monoatomic ion transport"/>
    <property type="evidence" value="ECO:0007669"/>
    <property type="project" value="InterPro"/>
</dbReference>
<dbReference type="GO" id="GO:0016020">
    <property type="term" value="C:membrane"/>
    <property type="evidence" value="ECO:0007669"/>
    <property type="project" value="InterPro"/>
</dbReference>
<evidence type="ECO:0000313" key="4">
    <source>
        <dbReference type="Proteomes" id="UP000663829"/>
    </source>
</evidence>
<keyword evidence="4" id="KW-1185">Reference proteome</keyword>
<gene>
    <name evidence="2" type="ORF">GPM918_LOCUS8106</name>
    <name evidence="3" type="ORF">SRO942_LOCUS8106</name>
</gene>
<dbReference type="OrthoDB" id="2020542at2759"/>
<sequence>MYGLRSRSLKSYEKFEEQKTSSWKISASELEGNEIKRGLRLHEMLLEYSSTSTLIIVILAIPRKNSISCGLYMSCLKSIRHDLPPLVFLRGNQRLWNLIRRSLISNLFQAGQTMKLGTLLRLPFDSPTHEQQLGRHLPNVFMAEFRIHCCSYSYIYIHTPLRCGEIRKCHNVTIVFGSIEVRLKQH</sequence>
<dbReference type="AlphaFoldDB" id="A0A813YY85"/>
<proteinExistence type="predicted"/>
<feature type="domain" description="SLC12A transporter C-terminal" evidence="1">
    <location>
        <begin position="13"/>
        <end position="94"/>
    </location>
</feature>
<dbReference type="GO" id="GO:0022857">
    <property type="term" value="F:transmembrane transporter activity"/>
    <property type="evidence" value="ECO:0007669"/>
    <property type="project" value="InterPro"/>
</dbReference>
<name>A0A813YY85_9BILA</name>
<reference evidence="2" key="1">
    <citation type="submission" date="2021-02" db="EMBL/GenBank/DDBJ databases">
        <authorList>
            <person name="Nowell W R."/>
        </authorList>
    </citation>
    <scope>NUCLEOTIDE SEQUENCE</scope>
</reference>
<comment type="caution">
    <text evidence="2">The sequence shown here is derived from an EMBL/GenBank/DDBJ whole genome shotgun (WGS) entry which is preliminary data.</text>
</comment>
<dbReference type="InterPro" id="IPR018491">
    <property type="entry name" value="SLC12_C"/>
</dbReference>
<evidence type="ECO:0000313" key="2">
    <source>
        <dbReference type="EMBL" id="CAF0890717.1"/>
    </source>
</evidence>
<dbReference type="EMBL" id="CAJOBC010001380">
    <property type="protein sequence ID" value="CAF3675081.1"/>
    <property type="molecule type" value="Genomic_DNA"/>
</dbReference>
<protein>
    <recommendedName>
        <fullName evidence="1">SLC12A transporter C-terminal domain-containing protein</fullName>
    </recommendedName>
</protein>
<dbReference type="EMBL" id="CAJNOQ010001380">
    <property type="protein sequence ID" value="CAF0890717.1"/>
    <property type="molecule type" value="Genomic_DNA"/>
</dbReference>
<dbReference type="Proteomes" id="UP000681722">
    <property type="component" value="Unassembled WGS sequence"/>
</dbReference>
<dbReference type="Proteomes" id="UP000663829">
    <property type="component" value="Unassembled WGS sequence"/>
</dbReference>
<evidence type="ECO:0000259" key="1">
    <source>
        <dbReference type="Pfam" id="PF03522"/>
    </source>
</evidence>
<evidence type="ECO:0000313" key="3">
    <source>
        <dbReference type="EMBL" id="CAF3675081.1"/>
    </source>
</evidence>
<accession>A0A813YY85</accession>
<organism evidence="2 4">
    <name type="scientific">Didymodactylos carnosus</name>
    <dbReference type="NCBI Taxonomy" id="1234261"/>
    <lineage>
        <taxon>Eukaryota</taxon>
        <taxon>Metazoa</taxon>
        <taxon>Spiralia</taxon>
        <taxon>Gnathifera</taxon>
        <taxon>Rotifera</taxon>
        <taxon>Eurotatoria</taxon>
        <taxon>Bdelloidea</taxon>
        <taxon>Philodinida</taxon>
        <taxon>Philodinidae</taxon>
        <taxon>Didymodactylos</taxon>
    </lineage>
</organism>
<dbReference type="Pfam" id="PF03522">
    <property type="entry name" value="SLC12"/>
    <property type="match status" value="1"/>
</dbReference>